<organism evidence="2 3">
    <name type="scientific">Streptomyces ramulosus</name>
    <dbReference type="NCBI Taxonomy" id="47762"/>
    <lineage>
        <taxon>Bacteria</taxon>
        <taxon>Bacillati</taxon>
        <taxon>Actinomycetota</taxon>
        <taxon>Actinomycetes</taxon>
        <taxon>Kitasatosporales</taxon>
        <taxon>Streptomycetaceae</taxon>
        <taxon>Streptomyces</taxon>
    </lineage>
</organism>
<accession>A0ABW1FNF9</accession>
<feature type="compositionally biased region" description="Basic and acidic residues" evidence="1">
    <location>
        <begin position="18"/>
        <end position="28"/>
    </location>
</feature>
<evidence type="ECO:0000256" key="1">
    <source>
        <dbReference type="SAM" id="MobiDB-lite"/>
    </source>
</evidence>
<protein>
    <submittedName>
        <fullName evidence="2">Uncharacterized protein</fullName>
    </submittedName>
</protein>
<keyword evidence="3" id="KW-1185">Reference proteome</keyword>
<dbReference type="Proteomes" id="UP001596241">
    <property type="component" value="Unassembled WGS sequence"/>
</dbReference>
<comment type="caution">
    <text evidence="2">The sequence shown here is derived from an EMBL/GenBank/DDBJ whole genome shotgun (WGS) entry which is preliminary data.</text>
</comment>
<dbReference type="EMBL" id="JBHSPW010000010">
    <property type="protein sequence ID" value="MFC5895390.1"/>
    <property type="molecule type" value="Genomic_DNA"/>
</dbReference>
<reference evidence="3" key="1">
    <citation type="journal article" date="2019" name="Int. J. Syst. Evol. Microbiol.">
        <title>The Global Catalogue of Microorganisms (GCM) 10K type strain sequencing project: providing services to taxonomists for standard genome sequencing and annotation.</title>
        <authorList>
            <consortium name="The Broad Institute Genomics Platform"/>
            <consortium name="The Broad Institute Genome Sequencing Center for Infectious Disease"/>
            <person name="Wu L."/>
            <person name="Ma J."/>
        </authorList>
    </citation>
    <scope>NUCLEOTIDE SEQUENCE [LARGE SCALE GENOMIC DNA]</scope>
    <source>
        <strain evidence="3">CGMCC 1.15809</strain>
    </source>
</reference>
<evidence type="ECO:0000313" key="2">
    <source>
        <dbReference type="EMBL" id="MFC5895390.1"/>
    </source>
</evidence>
<feature type="compositionally biased region" description="Low complexity" evidence="1">
    <location>
        <begin position="29"/>
        <end position="52"/>
    </location>
</feature>
<feature type="compositionally biased region" description="Low complexity" evidence="1">
    <location>
        <begin position="8"/>
        <end position="17"/>
    </location>
</feature>
<proteinExistence type="predicted"/>
<dbReference type="RefSeq" id="WP_345090410.1">
    <property type="nucleotide sequence ID" value="NZ_BAAAWG010000018.1"/>
</dbReference>
<name>A0ABW1FNF9_9ACTN</name>
<sequence>MGLREQFQAKAEQLAQRARAEADAEAARRGAGTTDGPGEPESGTEPTEPTGY</sequence>
<feature type="region of interest" description="Disordered" evidence="1">
    <location>
        <begin position="1"/>
        <end position="52"/>
    </location>
</feature>
<gene>
    <name evidence="2" type="ORF">ACFP3M_21570</name>
</gene>
<evidence type="ECO:0000313" key="3">
    <source>
        <dbReference type="Proteomes" id="UP001596241"/>
    </source>
</evidence>